<evidence type="ECO:0000313" key="11">
    <source>
        <dbReference type="Proteomes" id="UP000034927"/>
    </source>
</evidence>
<dbReference type="EMBL" id="LBPO01000004">
    <property type="protein sequence ID" value="KKP59272.1"/>
    <property type="molecule type" value="Genomic_DNA"/>
</dbReference>
<evidence type="ECO:0000256" key="7">
    <source>
        <dbReference type="ARBA" id="ARBA00049929"/>
    </source>
</evidence>
<dbReference type="InterPro" id="IPR014729">
    <property type="entry name" value="Rossmann-like_a/b/a_fold"/>
</dbReference>
<dbReference type="NCBIfam" id="TIGR00233">
    <property type="entry name" value="trpS"/>
    <property type="match status" value="1"/>
</dbReference>
<keyword evidence="6 8" id="KW-0030">Aminoacyl-tRNA synthetase</keyword>
<evidence type="ECO:0000256" key="4">
    <source>
        <dbReference type="ARBA" id="ARBA00022840"/>
    </source>
</evidence>
<feature type="short sequence motif" description="'HIGH' region" evidence="8">
    <location>
        <begin position="10"/>
        <end position="18"/>
    </location>
</feature>
<evidence type="ECO:0000256" key="5">
    <source>
        <dbReference type="ARBA" id="ARBA00022917"/>
    </source>
</evidence>
<comment type="function">
    <text evidence="8">Catalyzes the attachment of tryptophan to tRNA(Trp).</text>
</comment>
<reference evidence="10 11" key="1">
    <citation type="journal article" date="2015" name="Nature">
        <title>rRNA introns, odd ribosomes, and small enigmatic genomes across a large radiation of phyla.</title>
        <authorList>
            <person name="Brown C.T."/>
            <person name="Hug L.A."/>
            <person name="Thomas B.C."/>
            <person name="Sharon I."/>
            <person name="Castelle C.J."/>
            <person name="Singh A."/>
            <person name="Wilkins M.J."/>
            <person name="Williams K.H."/>
            <person name="Banfield J.F."/>
        </authorList>
    </citation>
    <scope>NUCLEOTIDE SEQUENCE [LARGE SCALE GENOMIC DNA]</scope>
</reference>
<dbReference type="GO" id="GO:0005524">
    <property type="term" value="F:ATP binding"/>
    <property type="evidence" value="ECO:0007669"/>
    <property type="project" value="UniProtKB-UniRule"/>
</dbReference>
<dbReference type="PANTHER" id="PTHR43766">
    <property type="entry name" value="TRYPTOPHAN--TRNA LIGASE, MITOCHONDRIAL"/>
    <property type="match status" value="1"/>
</dbReference>
<feature type="short sequence motif" description="'KMSKS' region" evidence="8">
    <location>
        <begin position="193"/>
        <end position="197"/>
    </location>
</feature>
<dbReference type="CDD" id="cd00806">
    <property type="entry name" value="TrpRS_core"/>
    <property type="match status" value="1"/>
</dbReference>
<keyword evidence="8" id="KW-0963">Cytoplasm</keyword>
<feature type="binding site" evidence="8">
    <location>
        <position position="184"/>
    </location>
    <ligand>
        <name>ATP</name>
        <dbReference type="ChEBI" id="CHEBI:30616"/>
    </ligand>
</feature>
<gene>
    <name evidence="8" type="primary">trpS</name>
    <name evidence="10" type="ORF">UR53_C0004G0025</name>
</gene>
<dbReference type="EC" id="6.1.1.2" evidence="8"/>
<comment type="subcellular location">
    <subcellularLocation>
        <location evidence="8">Cytoplasm</location>
    </subcellularLocation>
</comment>
<dbReference type="PATRIC" id="fig|1619045.3.peg.310"/>
<dbReference type="PANTHER" id="PTHR43766:SF1">
    <property type="entry name" value="TRYPTOPHAN--TRNA LIGASE, MITOCHONDRIAL"/>
    <property type="match status" value="1"/>
</dbReference>
<dbReference type="SUPFAM" id="SSF52374">
    <property type="entry name" value="Nucleotidylyl transferase"/>
    <property type="match status" value="1"/>
</dbReference>
<evidence type="ECO:0000256" key="8">
    <source>
        <dbReference type="HAMAP-Rule" id="MF_00140"/>
    </source>
</evidence>
<feature type="binding site" evidence="8">
    <location>
        <begin position="193"/>
        <end position="197"/>
    </location>
    <ligand>
        <name>ATP</name>
        <dbReference type="ChEBI" id="CHEBI:30616"/>
    </ligand>
</feature>
<evidence type="ECO:0000256" key="9">
    <source>
        <dbReference type="RuleBase" id="RU363036"/>
    </source>
</evidence>
<accession>A0A0G0DVU7</accession>
<name>A0A0G0DVU7_9BACT</name>
<proteinExistence type="inferred from homology"/>
<organism evidence="10 11">
    <name type="scientific">Candidatus Magasanikbacteria bacterium GW2011_GWC2_34_16</name>
    <dbReference type="NCBI Taxonomy" id="1619045"/>
    <lineage>
        <taxon>Bacteria</taxon>
        <taxon>Candidatus Magasanikiibacteriota</taxon>
    </lineage>
</organism>
<dbReference type="AlphaFoldDB" id="A0A0G0DVU7"/>
<evidence type="ECO:0000256" key="1">
    <source>
        <dbReference type="ARBA" id="ARBA00005594"/>
    </source>
</evidence>
<feature type="binding site" evidence="8">
    <location>
        <begin position="17"/>
        <end position="18"/>
    </location>
    <ligand>
        <name>ATP</name>
        <dbReference type="ChEBI" id="CHEBI:30616"/>
    </ligand>
</feature>
<feature type="binding site" evidence="8">
    <location>
        <position position="133"/>
    </location>
    <ligand>
        <name>L-tryptophan</name>
        <dbReference type="ChEBI" id="CHEBI:57912"/>
    </ligand>
</feature>
<keyword evidence="5 8" id="KW-0648">Protein biosynthesis</keyword>
<dbReference type="PRINTS" id="PR01039">
    <property type="entry name" value="TRNASYNTHTRP"/>
</dbReference>
<dbReference type="GO" id="GO:0004830">
    <property type="term" value="F:tryptophan-tRNA ligase activity"/>
    <property type="evidence" value="ECO:0007669"/>
    <property type="project" value="UniProtKB-UniRule"/>
</dbReference>
<sequence length="325" mass="36153">MSRIFSGIQPTNNLHLGNYLGAVKNWVNLQKDNECFFCVVDLHAITVYQDPKVLRQNILAAAKTYLALGVDPKKAKIFVQSDVKEHTELAWILNTVAKISELERMTQFKDKSIQHKSNINVGLFDYPVLMAADILLYDTNLVPVGEDQKQHVELTRVLAKQFNHLYGETFVAPESLVNKFGARIMGLDDPTKKMSKSAASANNYVALLDDPKVAAKKIMRAVTDSGSEIKSGSGKPALTNLLTIYSLLSGETVKDLEKKYIGSGYGAFKKDLSEVVEEFLKDFQKKYNNISDAEVLKVLNTGANHMRGLAEKKMKVVKNKIGLLV</sequence>
<protein>
    <recommendedName>
        <fullName evidence="8">Tryptophan--tRNA ligase</fullName>
        <ecNumber evidence="8">6.1.1.2</ecNumber>
    </recommendedName>
    <alternativeName>
        <fullName evidence="8">Tryptophanyl-tRNA synthetase</fullName>
        <shortName evidence="8">TrpRS</shortName>
    </alternativeName>
</protein>
<dbReference type="InterPro" id="IPR050203">
    <property type="entry name" value="Trp-tRNA_synthetase"/>
</dbReference>
<comment type="catalytic activity">
    <reaction evidence="7 8">
        <text>tRNA(Trp) + L-tryptophan + ATP = L-tryptophyl-tRNA(Trp) + AMP + diphosphate + H(+)</text>
        <dbReference type="Rhea" id="RHEA:24080"/>
        <dbReference type="Rhea" id="RHEA-COMP:9671"/>
        <dbReference type="Rhea" id="RHEA-COMP:9705"/>
        <dbReference type="ChEBI" id="CHEBI:15378"/>
        <dbReference type="ChEBI" id="CHEBI:30616"/>
        <dbReference type="ChEBI" id="CHEBI:33019"/>
        <dbReference type="ChEBI" id="CHEBI:57912"/>
        <dbReference type="ChEBI" id="CHEBI:78442"/>
        <dbReference type="ChEBI" id="CHEBI:78535"/>
        <dbReference type="ChEBI" id="CHEBI:456215"/>
        <dbReference type="EC" id="6.1.1.2"/>
    </reaction>
</comment>
<evidence type="ECO:0000256" key="2">
    <source>
        <dbReference type="ARBA" id="ARBA00022598"/>
    </source>
</evidence>
<evidence type="ECO:0000313" key="10">
    <source>
        <dbReference type="EMBL" id="KKP59272.1"/>
    </source>
</evidence>
<dbReference type="InterPro" id="IPR024109">
    <property type="entry name" value="Trp-tRNA-ligase_bac-type"/>
</dbReference>
<comment type="subunit">
    <text evidence="8">Homodimer.</text>
</comment>
<dbReference type="Gene3D" id="3.40.50.620">
    <property type="entry name" value="HUPs"/>
    <property type="match status" value="1"/>
</dbReference>
<feature type="binding site" evidence="8">
    <location>
        <begin position="145"/>
        <end position="147"/>
    </location>
    <ligand>
        <name>ATP</name>
        <dbReference type="ChEBI" id="CHEBI:30616"/>
    </ligand>
</feature>
<comment type="caution">
    <text evidence="10">The sequence shown here is derived from an EMBL/GenBank/DDBJ whole genome shotgun (WGS) entry which is preliminary data.</text>
</comment>
<feature type="binding site" evidence="8">
    <location>
        <begin position="9"/>
        <end position="11"/>
    </location>
    <ligand>
        <name>ATP</name>
        <dbReference type="ChEBI" id="CHEBI:30616"/>
    </ligand>
</feature>
<dbReference type="Pfam" id="PF00579">
    <property type="entry name" value="tRNA-synt_1b"/>
    <property type="match status" value="1"/>
</dbReference>
<comment type="similarity">
    <text evidence="1 8 9">Belongs to the class-I aminoacyl-tRNA synthetase family.</text>
</comment>
<evidence type="ECO:0000256" key="6">
    <source>
        <dbReference type="ARBA" id="ARBA00023146"/>
    </source>
</evidence>
<dbReference type="HAMAP" id="MF_00140_B">
    <property type="entry name" value="Trp_tRNA_synth_B"/>
    <property type="match status" value="1"/>
</dbReference>
<dbReference type="InterPro" id="IPR002305">
    <property type="entry name" value="aa-tRNA-synth_Ic"/>
</dbReference>
<evidence type="ECO:0000256" key="3">
    <source>
        <dbReference type="ARBA" id="ARBA00022741"/>
    </source>
</evidence>
<dbReference type="InterPro" id="IPR002306">
    <property type="entry name" value="Trp-tRNA-ligase"/>
</dbReference>
<dbReference type="PROSITE" id="PS00178">
    <property type="entry name" value="AA_TRNA_LIGASE_I"/>
    <property type="match status" value="1"/>
</dbReference>
<keyword evidence="3 8" id="KW-0547">Nucleotide-binding</keyword>
<keyword evidence="2 8" id="KW-0436">Ligase</keyword>
<dbReference type="InterPro" id="IPR001412">
    <property type="entry name" value="aa-tRNA-synth_I_CS"/>
</dbReference>
<dbReference type="Proteomes" id="UP000034927">
    <property type="component" value="Unassembled WGS sequence"/>
</dbReference>
<dbReference type="GO" id="GO:0005829">
    <property type="term" value="C:cytosol"/>
    <property type="evidence" value="ECO:0007669"/>
    <property type="project" value="TreeGrafter"/>
</dbReference>
<dbReference type="GO" id="GO:0006436">
    <property type="term" value="P:tryptophanyl-tRNA aminoacylation"/>
    <property type="evidence" value="ECO:0007669"/>
    <property type="project" value="UniProtKB-UniRule"/>
</dbReference>
<keyword evidence="4 8" id="KW-0067">ATP-binding</keyword>
<dbReference type="Gene3D" id="1.10.240.10">
    <property type="entry name" value="Tyrosyl-Transfer RNA Synthetase"/>
    <property type="match status" value="1"/>
</dbReference>